<name>A0AAE3G457_9GAMM</name>
<dbReference type="RefSeq" id="WP_253478934.1">
    <property type="nucleotide sequence ID" value="NZ_JALJXV010000006.1"/>
</dbReference>
<dbReference type="EMBL" id="JALJXV010000006">
    <property type="protein sequence ID" value="MCP1675460.1"/>
    <property type="molecule type" value="Genomic_DNA"/>
</dbReference>
<keyword evidence="2" id="KW-1185">Reference proteome</keyword>
<dbReference type="Proteomes" id="UP001205843">
    <property type="component" value="Unassembled WGS sequence"/>
</dbReference>
<evidence type="ECO:0000313" key="1">
    <source>
        <dbReference type="EMBL" id="MCP1675460.1"/>
    </source>
</evidence>
<proteinExistence type="predicted"/>
<accession>A0AAE3G457</accession>
<comment type="caution">
    <text evidence="1">The sequence shown here is derived from an EMBL/GenBank/DDBJ whole genome shotgun (WGS) entry which is preliminary data.</text>
</comment>
<gene>
    <name evidence="1" type="ORF">J2T57_002610</name>
</gene>
<evidence type="ECO:0000313" key="2">
    <source>
        <dbReference type="Proteomes" id="UP001205843"/>
    </source>
</evidence>
<organism evidence="1 2">
    <name type="scientific">Natronocella acetinitrilica</name>
    <dbReference type="NCBI Taxonomy" id="414046"/>
    <lineage>
        <taxon>Bacteria</taxon>
        <taxon>Pseudomonadati</taxon>
        <taxon>Pseudomonadota</taxon>
        <taxon>Gammaproteobacteria</taxon>
        <taxon>Chromatiales</taxon>
        <taxon>Ectothiorhodospiraceae</taxon>
        <taxon>Natronocella</taxon>
    </lineage>
</organism>
<protein>
    <submittedName>
        <fullName evidence="1">Uncharacterized protein</fullName>
    </submittedName>
</protein>
<reference evidence="1" key="1">
    <citation type="submission" date="2022-03" db="EMBL/GenBank/DDBJ databases">
        <title>Genomic Encyclopedia of Type Strains, Phase III (KMG-III): the genomes of soil and plant-associated and newly described type strains.</title>
        <authorList>
            <person name="Whitman W."/>
        </authorList>
    </citation>
    <scope>NUCLEOTIDE SEQUENCE</scope>
    <source>
        <strain evidence="1">ANL 6-2</strain>
    </source>
</reference>
<dbReference type="AlphaFoldDB" id="A0AAE3G457"/>
<sequence length="121" mass="12578">MARKADDYYLDGTLDRVAETVRVTVCAGEPTNLADLSNVALADGTLTAGDWAKSNASPDGRRVDMDQQPDLAIDASGEADHVVVDEGDNIYVTVCDPQMLTAGGTVTVGTWGVRVAAPAAP</sequence>